<comment type="caution">
    <text evidence="2">The sequence shown here is derived from an EMBL/GenBank/DDBJ whole genome shotgun (WGS) entry which is preliminary data.</text>
</comment>
<gene>
    <name evidence="2" type="ORF">M9Y10_031924</name>
</gene>
<feature type="region of interest" description="Disordered" evidence="1">
    <location>
        <begin position="82"/>
        <end position="107"/>
    </location>
</feature>
<keyword evidence="3" id="KW-1185">Reference proteome</keyword>
<dbReference type="EMBL" id="JAPFFF010000051">
    <property type="protein sequence ID" value="KAK8839565.1"/>
    <property type="molecule type" value="Genomic_DNA"/>
</dbReference>
<evidence type="ECO:0000313" key="2">
    <source>
        <dbReference type="EMBL" id="KAK8839565.1"/>
    </source>
</evidence>
<accession>A0ABR2H083</accession>
<evidence type="ECO:0000256" key="1">
    <source>
        <dbReference type="SAM" id="MobiDB-lite"/>
    </source>
</evidence>
<evidence type="ECO:0000313" key="3">
    <source>
        <dbReference type="Proteomes" id="UP001470230"/>
    </source>
</evidence>
<reference evidence="2 3" key="1">
    <citation type="submission" date="2024-04" db="EMBL/GenBank/DDBJ databases">
        <title>Tritrichomonas musculus Genome.</title>
        <authorList>
            <person name="Alves-Ferreira E."/>
            <person name="Grigg M."/>
            <person name="Lorenzi H."/>
            <person name="Galac M."/>
        </authorList>
    </citation>
    <scope>NUCLEOTIDE SEQUENCE [LARGE SCALE GENOMIC DNA]</scope>
    <source>
        <strain evidence="2 3">EAF2021</strain>
    </source>
</reference>
<sequence length="304" mass="36017">MSDNLVEISIFTLTNNKFTTRVSATTTVREVRDMCAQHFRRDRTYFFISKSTGGKSIIPDNEYILNHGITFRYFSDRKYAYSHQNQQTQSNQMPLNQPPPPQVRQEPLNQLPQPQIRQEPLNIPLPSQIRQDPLIQTQPQNPEEINSSPSKQSDLQNQGQLDEISLQKFLSTKKLDRNQEAVFKRYFKIKQSILLHELYSSFEKAGFNENKFCNEMNQEIEENLHNLNFFSKSKDDYDDKNEDEEKEDQKILNFLSNMDISQRKKSLFLKYHKMRPNINLQVLYFFFEASGYDEESFKKLLDEQ</sequence>
<protein>
    <recommendedName>
        <fullName evidence="4">Rad60/SUMO-like domain-containing protein</fullName>
    </recommendedName>
</protein>
<feature type="region of interest" description="Disordered" evidence="1">
    <location>
        <begin position="139"/>
        <end position="158"/>
    </location>
</feature>
<proteinExistence type="predicted"/>
<organism evidence="2 3">
    <name type="scientific">Tritrichomonas musculus</name>
    <dbReference type="NCBI Taxonomy" id="1915356"/>
    <lineage>
        <taxon>Eukaryota</taxon>
        <taxon>Metamonada</taxon>
        <taxon>Parabasalia</taxon>
        <taxon>Tritrichomonadida</taxon>
        <taxon>Tritrichomonadidae</taxon>
        <taxon>Tritrichomonas</taxon>
    </lineage>
</organism>
<name>A0ABR2H083_9EUKA</name>
<evidence type="ECO:0008006" key="4">
    <source>
        <dbReference type="Google" id="ProtNLM"/>
    </source>
</evidence>
<dbReference type="Proteomes" id="UP001470230">
    <property type="component" value="Unassembled WGS sequence"/>
</dbReference>